<feature type="compositionally biased region" description="Polar residues" evidence="1">
    <location>
        <begin position="545"/>
        <end position="560"/>
    </location>
</feature>
<organism evidence="2 3">
    <name type="scientific">Pseudoscardovia suis</name>
    <dbReference type="NCBI Taxonomy" id="987063"/>
    <lineage>
        <taxon>Bacteria</taxon>
        <taxon>Bacillati</taxon>
        <taxon>Actinomycetota</taxon>
        <taxon>Actinomycetes</taxon>
        <taxon>Bifidobacteriales</taxon>
        <taxon>Bifidobacteriaceae</taxon>
        <taxon>Pseudoscardovia</taxon>
    </lineage>
</organism>
<sequence>MTDVNETLPTDSDQETTPAGVLDMGIPIAPTDEGDDAHGESADEYTDESTTENMTGKNRLEGDADTGDEPAAVDGADADAVDDAQQQSVTERTSPQDAAQFDDEPYPKIDPKELAMNVAFLVAEDETQVGNFVESIDEGDGITDFRFEAAVPGYENWQWSVTLFHDETRDIWTVCESSLVPVEGALLAPPWIPWKDRLEPSDLSPTDSIGTEEDDPRLEDGFRPDNTQARTEQQQVEEKDELEREQSDPAVAQAAEKEKQEHQEAEEIAEEYSLSRRRVLTPLGRSQAAERWYGGPHGPKALSTRTADGKICQTCGFYVSLKGDLGEMFGVCANKWSPDDGKVVSGDHGCGEHSEIAPPAPTPMWIQTQPALDDNTIEIVRQGHRDENAAVEMMEDFGISGDESSQSTEVMDSAETDNDENSTMGEGVNSSADAVEAADVEDSAQSADGRAAQASGEESAAVVSSSDAQADGKAADAAAEVPDATDADVSDVSDAPHVDASDAEAQTAEATDGAGAGAAAEGADEGDGIDEVDQSVDNAGANESADVNTAAGTDVSTNADAPNESDGADEPAVADAPEVTHQAEASDEPDETREFPQVAAESAAVEVAETAQAADSQPSIESIESESIESESIESESNETAE</sequence>
<evidence type="ECO:0008006" key="4">
    <source>
        <dbReference type="Google" id="ProtNLM"/>
    </source>
</evidence>
<evidence type="ECO:0000313" key="3">
    <source>
        <dbReference type="Proteomes" id="UP000216454"/>
    </source>
</evidence>
<protein>
    <recommendedName>
        <fullName evidence="4">DUF3027 domain-containing protein</fullName>
    </recommendedName>
</protein>
<feature type="compositionally biased region" description="Polar residues" evidence="1">
    <location>
        <begin position="1"/>
        <end position="17"/>
    </location>
</feature>
<dbReference type="EMBL" id="MWWQ01000005">
    <property type="protein sequence ID" value="OZG52926.1"/>
    <property type="molecule type" value="Genomic_DNA"/>
</dbReference>
<keyword evidence="3" id="KW-1185">Reference proteome</keyword>
<dbReference type="Pfam" id="PF11228">
    <property type="entry name" value="DUF3027"/>
    <property type="match status" value="1"/>
</dbReference>
<feature type="compositionally biased region" description="Polar residues" evidence="1">
    <location>
        <begin position="85"/>
        <end position="97"/>
    </location>
</feature>
<proteinExistence type="predicted"/>
<gene>
    <name evidence="2" type="ORF">PSSU_0544</name>
</gene>
<evidence type="ECO:0000313" key="2">
    <source>
        <dbReference type="EMBL" id="OZG52926.1"/>
    </source>
</evidence>
<feature type="compositionally biased region" description="Acidic residues" evidence="1">
    <location>
        <begin position="522"/>
        <end position="534"/>
    </location>
</feature>
<dbReference type="InterPro" id="IPR021391">
    <property type="entry name" value="DUF3027"/>
</dbReference>
<reference evidence="2 3" key="1">
    <citation type="journal article" date="2017" name="BMC Genomics">
        <title>Comparative genomic and phylogenomic analyses of the Bifidobacteriaceae family.</title>
        <authorList>
            <person name="Lugli G.A."/>
            <person name="Milani C."/>
            <person name="Turroni F."/>
            <person name="Duranti S."/>
            <person name="Mancabelli L."/>
            <person name="Mangifesta M."/>
            <person name="Ferrario C."/>
            <person name="Modesto M."/>
            <person name="Mattarelli P."/>
            <person name="Jiri K."/>
            <person name="van Sinderen D."/>
            <person name="Ventura M."/>
        </authorList>
    </citation>
    <scope>NUCLEOTIDE SEQUENCE [LARGE SCALE GENOMIC DNA]</scope>
    <source>
        <strain evidence="2 3">DSM 24744</strain>
    </source>
</reference>
<feature type="region of interest" description="Disordered" evidence="1">
    <location>
        <begin position="400"/>
        <end position="642"/>
    </location>
</feature>
<feature type="compositionally biased region" description="Basic and acidic residues" evidence="1">
    <location>
        <begin position="255"/>
        <end position="265"/>
    </location>
</feature>
<feature type="compositionally biased region" description="Low complexity" evidence="1">
    <location>
        <begin position="598"/>
        <end position="622"/>
    </location>
</feature>
<dbReference type="Proteomes" id="UP000216454">
    <property type="component" value="Unassembled WGS sequence"/>
</dbReference>
<feature type="compositionally biased region" description="Acidic residues" evidence="1">
    <location>
        <begin position="623"/>
        <end position="642"/>
    </location>
</feature>
<dbReference type="RefSeq" id="WP_244569106.1">
    <property type="nucleotide sequence ID" value="NZ_MWWQ01000005.1"/>
</dbReference>
<feature type="region of interest" description="Disordered" evidence="1">
    <location>
        <begin position="1"/>
        <end position="107"/>
    </location>
</feature>
<comment type="caution">
    <text evidence="2">The sequence shown here is derived from an EMBL/GenBank/DDBJ whole genome shotgun (WGS) entry which is preliminary data.</text>
</comment>
<name>A0A261F1W7_9BIFI</name>
<accession>A0A261F1W7</accession>
<feature type="region of interest" description="Disordered" evidence="1">
    <location>
        <begin position="194"/>
        <end position="270"/>
    </location>
</feature>
<feature type="region of interest" description="Disordered" evidence="1">
    <location>
        <begin position="344"/>
        <end position="363"/>
    </location>
</feature>
<feature type="compositionally biased region" description="Low complexity" evidence="1">
    <location>
        <begin position="503"/>
        <end position="521"/>
    </location>
</feature>
<feature type="compositionally biased region" description="Low complexity" evidence="1">
    <location>
        <begin position="451"/>
        <end position="482"/>
    </location>
</feature>
<evidence type="ECO:0000256" key="1">
    <source>
        <dbReference type="SAM" id="MobiDB-lite"/>
    </source>
</evidence>
<feature type="compositionally biased region" description="Polar residues" evidence="1">
    <location>
        <begin position="225"/>
        <end position="234"/>
    </location>
</feature>
<dbReference type="AlphaFoldDB" id="A0A261F1W7"/>